<accession>A0A1H7EED6</accession>
<name>A0A1H7EED6_9BURK</name>
<keyword evidence="2" id="KW-1185">Reference proteome</keyword>
<organism evidence="1 2">
    <name type="scientific">Paraburkholderia diazotrophica</name>
    <dbReference type="NCBI Taxonomy" id="667676"/>
    <lineage>
        <taxon>Bacteria</taxon>
        <taxon>Pseudomonadati</taxon>
        <taxon>Pseudomonadota</taxon>
        <taxon>Betaproteobacteria</taxon>
        <taxon>Burkholderiales</taxon>
        <taxon>Burkholderiaceae</taxon>
        <taxon>Paraburkholderia</taxon>
    </lineage>
</organism>
<reference evidence="2" key="1">
    <citation type="submission" date="2016-10" db="EMBL/GenBank/DDBJ databases">
        <authorList>
            <person name="Varghese N."/>
            <person name="Submissions S."/>
        </authorList>
    </citation>
    <scope>NUCLEOTIDE SEQUENCE [LARGE SCALE GENOMIC DNA]</scope>
    <source>
        <strain evidence="2">LMG 26031</strain>
    </source>
</reference>
<sequence>MLIDALRQTYAIPALFAVLGLARSSYFYHRARLLVADKYAGVRLTITEIVNNGHHFCQRSSSACAKYAGALRRIFDLPQFHDLPLHILDAPLVRLKLSKSTCNLLPALA</sequence>
<dbReference type="Proteomes" id="UP000198866">
    <property type="component" value="Unassembled WGS sequence"/>
</dbReference>
<dbReference type="AlphaFoldDB" id="A0A1H7EED6"/>
<evidence type="ECO:0008006" key="3">
    <source>
        <dbReference type="Google" id="ProtNLM"/>
    </source>
</evidence>
<gene>
    <name evidence="1" type="ORF">SAMN05192539_10523</name>
</gene>
<dbReference type="EMBL" id="FNYE01000052">
    <property type="protein sequence ID" value="SEK11427.1"/>
    <property type="molecule type" value="Genomic_DNA"/>
</dbReference>
<evidence type="ECO:0000313" key="1">
    <source>
        <dbReference type="EMBL" id="SEK11427.1"/>
    </source>
</evidence>
<protein>
    <recommendedName>
        <fullName evidence="3">Transposase</fullName>
    </recommendedName>
</protein>
<proteinExistence type="predicted"/>
<evidence type="ECO:0000313" key="2">
    <source>
        <dbReference type="Proteomes" id="UP000198866"/>
    </source>
</evidence>